<name>A0A6J1CNT2_MOMCH</name>
<evidence type="ECO:0000313" key="3">
    <source>
        <dbReference type="RefSeq" id="XP_022142767.1"/>
    </source>
</evidence>
<gene>
    <name evidence="3" type="primary">LOC111012805</name>
</gene>
<reference evidence="3" key="1">
    <citation type="submission" date="2025-08" db="UniProtKB">
        <authorList>
            <consortium name="RefSeq"/>
        </authorList>
    </citation>
    <scope>IDENTIFICATION</scope>
    <source>
        <strain evidence="3">OHB3-1</strain>
    </source>
</reference>
<evidence type="ECO:0000313" key="2">
    <source>
        <dbReference type="Proteomes" id="UP000504603"/>
    </source>
</evidence>
<accession>A0A6J1CNT2</accession>
<feature type="region of interest" description="Disordered" evidence="1">
    <location>
        <begin position="299"/>
        <end position="343"/>
    </location>
</feature>
<dbReference type="KEGG" id="mcha:111012805"/>
<dbReference type="PANTHER" id="PTHR33240">
    <property type="entry name" value="OS08G0508500 PROTEIN"/>
    <property type="match status" value="1"/>
</dbReference>
<feature type="region of interest" description="Disordered" evidence="1">
    <location>
        <begin position="1"/>
        <end position="96"/>
    </location>
</feature>
<feature type="compositionally biased region" description="Basic and acidic residues" evidence="1">
    <location>
        <begin position="52"/>
        <end position="80"/>
    </location>
</feature>
<sequence length="403" mass="45855">MGIGSPLGREGLGPDPMLGLDPVLGPRPSSDPPSSIHDFAQQHKSPAPNGGKSDHEDRSSEPISLDKGKPADRPESSEKRHNQKKKGFDLEELLDQADSPFTEEIMREKRTTESLHDYVTRFNKEKLQVEGLTDAVSLLAFIFGVRDEHLSFSFGKRTPSTFSEALSRAQRYMSAGEFFYSKRESNGKRTDQKRERSGDKPQGSRWEKRDRSCQKDPPQKFEKYTSTTVPLEQVLMEIKNQRLLKWPERMNASSTKRSKGRYCLFHWDHGHATQDCFDLKEEVEGLILRGYLKEYVEEPKATQNGESDKSPAREIRTIMGGPIERESGRKRKPDVREARASREQNEVYHVYTTNRPVTIEFSEDEATHLLHPHNDALVITLKIANVRVHRILVDGGSSADIIS</sequence>
<dbReference type="GeneID" id="111012805"/>
<feature type="compositionally biased region" description="Basic and acidic residues" evidence="1">
    <location>
        <begin position="205"/>
        <end position="223"/>
    </location>
</feature>
<feature type="region of interest" description="Disordered" evidence="1">
    <location>
        <begin position="183"/>
        <end position="226"/>
    </location>
</feature>
<feature type="compositionally biased region" description="Basic and acidic residues" evidence="1">
    <location>
        <begin position="183"/>
        <end position="199"/>
    </location>
</feature>
<dbReference type="AlphaFoldDB" id="A0A6J1CNT2"/>
<dbReference type="RefSeq" id="XP_022142767.1">
    <property type="nucleotide sequence ID" value="XM_022287075.1"/>
</dbReference>
<dbReference type="Proteomes" id="UP000504603">
    <property type="component" value="Unplaced"/>
</dbReference>
<dbReference type="PANTHER" id="PTHR33240:SF8">
    <property type="entry name" value="OS03G0439900 PROTEIN"/>
    <property type="match status" value="1"/>
</dbReference>
<feature type="compositionally biased region" description="Basic and acidic residues" evidence="1">
    <location>
        <begin position="334"/>
        <end position="343"/>
    </location>
</feature>
<organism evidence="2 3">
    <name type="scientific">Momordica charantia</name>
    <name type="common">Bitter gourd</name>
    <name type="synonym">Balsam pear</name>
    <dbReference type="NCBI Taxonomy" id="3673"/>
    <lineage>
        <taxon>Eukaryota</taxon>
        <taxon>Viridiplantae</taxon>
        <taxon>Streptophyta</taxon>
        <taxon>Embryophyta</taxon>
        <taxon>Tracheophyta</taxon>
        <taxon>Spermatophyta</taxon>
        <taxon>Magnoliopsida</taxon>
        <taxon>eudicotyledons</taxon>
        <taxon>Gunneridae</taxon>
        <taxon>Pentapetalae</taxon>
        <taxon>rosids</taxon>
        <taxon>fabids</taxon>
        <taxon>Cucurbitales</taxon>
        <taxon>Cucurbitaceae</taxon>
        <taxon>Momordiceae</taxon>
        <taxon>Momordica</taxon>
    </lineage>
</organism>
<proteinExistence type="predicted"/>
<protein>
    <submittedName>
        <fullName evidence="3">Uncharacterized protein LOC111012805</fullName>
    </submittedName>
</protein>
<keyword evidence="2" id="KW-1185">Reference proteome</keyword>
<evidence type="ECO:0000256" key="1">
    <source>
        <dbReference type="SAM" id="MobiDB-lite"/>
    </source>
</evidence>
<feature type="compositionally biased region" description="Basic and acidic residues" evidence="1">
    <location>
        <begin position="299"/>
        <end position="316"/>
    </location>
</feature>